<name>A0A939P5M1_9ACTN</name>
<dbReference type="PANTHER" id="PTHR48081">
    <property type="entry name" value="AB HYDROLASE SUPERFAMILY PROTEIN C4A8.06C"/>
    <property type="match status" value="1"/>
</dbReference>
<evidence type="ECO:0000313" key="3">
    <source>
        <dbReference type="EMBL" id="MBO2445722.1"/>
    </source>
</evidence>
<feature type="domain" description="Alpha/beta hydrolase fold-3" evidence="2">
    <location>
        <begin position="113"/>
        <end position="315"/>
    </location>
</feature>
<dbReference type="InterPro" id="IPR050300">
    <property type="entry name" value="GDXG_lipolytic_enzyme"/>
</dbReference>
<accession>A0A939P5M1</accession>
<evidence type="ECO:0000256" key="1">
    <source>
        <dbReference type="ARBA" id="ARBA00022801"/>
    </source>
</evidence>
<evidence type="ECO:0000259" key="2">
    <source>
        <dbReference type="Pfam" id="PF07859"/>
    </source>
</evidence>
<dbReference type="PANTHER" id="PTHR48081:SF8">
    <property type="entry name" value="ALPHA_BETA HYDROLASE FOLD-3 DOMAIN-CONTAINING PROTEIN-RELATED"/>
    <property type="match status" value="1"/>
</dbReference>
<sequence length="342" mass="36821">MSPTDLIPVRAVKAVVGAAYGLPKPVKRLIAGRPVRRDGQTLALEAQLLLTLSQVENTELGGGGVDEARVRLERAQKLIDPKVPGVQARELSAGGVRSRLYTPKGLAEGSPLLVFYHGGGFAVGSLNSHDNVCKQLAVSAKVRVLSVDYRLAPEHPFPAGVEDALAAYEYAVENAEALGADPDAIAVGGDSAGGNLAAVVSLFTERRKPAFALLFYPTTDLTSRRRSRELFGEGFYLTDKAMTWFSDHYCPEELRKDPKVSPLLADDLSDFPATYLVTAGFDPLRDEGEEFARRLEEAGVKVALRRQDDLIHGFANMFGLGGRFAEALAEAAGALRMALTLR</sequence>
<dbReference type="RefSeq" id="WP_208253326.1">
    <property type="nucleotide sequence ID" value="NZ_JAGEOJ010000001.1"/>
</dbReference>
<dbReference type="Proteomes" id="UP000669179">
    <property type="component" value="Unassembled WGS sequence"/>
</dbReference>
<gene>
    <name evidence="3" type="ORF">J4573_01325</name>
</gene>
<proteinExistence type="predicted"/>
<organism evidence="3 4">
    <name type="scientific">Actinomadura barringtoniae</name>
    <dbReference type="NCBI Taxonomy" id="1427535"/>
    <lineage>
        <taxon>Bacteria</taxon>
        <taxon>Bacillati</taxon>
        <taxon>Actinomycetota</taxon>
        <taxon>Actinomycetes</taxon>
        <taxon>Streptosporangiales</taxon>
        <taxon>Thermomonosporaceae</taxon>
        <taxon>Actinomadura</taxon>
    </lineage>
</organism>
<dbReference type="Pfam" id="PF07859">
    <property type="entry name" value="Abhydrolase_3"/>
    <property type="match status" value="1"/>
</dbReference>
<dbReference type="GO" id="GO:0016787">
    <property type="term" value="F:hydrolase activity"/>
    <property type="evidence" value="ECO:0007669"/>
    <property type="project" value="UniProtKB-KW"/>
</dbReference>
<keyword evidence="1 3" id="KW-0378">Hydrolase</keyword>
<dbReference type="Gene3D" id="3.40.50.1820">
    <property type="entry name" value="alpha/beta hydrolase"/>
    <property type="match status" value="1"/>
</dbReference>
<reference evidence="3" key="1">
    <citation type="submission" date="2021-03" db="EMBL/GenBank/DDBJ databases">
        <authorList>
            <person name="Kanchanasin P."/>
            <person name="Saeng-In P."/>
            <person name="Phongsopitanun W."/>
            <person name="Yuki M."/>
            <person name="Kudo T."/>
            <person name="Ohkuma M."/>
            <person name="Tanasupawat S."/>
        </authorList>
    </citation>
    <scope>NUCLEOTIDE SEQUENCE</scope>
    <source>
        <strain evidence="3">GKU 128</strain>
    </source>
</reference>
<dbReference type="AlphaFoldDB" id="A0A939P5M1"/>
<dbReference type="SUPFAM" id="SSF53474">
    <property type="entry name" value="alpha/beta-Hydrolases"/>
    <property type="match status" value="1"/>
</dbReference>
<comment type="caution">
    <text evidence="3">The sequence shown here is derived from an EMBL/GenBank/DDBJ whole genome shotgun (WGS) entry which is preliminary data.</text>
</comment>
<keyword evidence="4" id="KW-1185">Reference proteome</keyword>
<dbReference type="EMBL" id="JAGEOJ010000001">
    <property type="protein sequence ID" value="MBO2445722.1"/>
    <property type="molecule type" value="Genomic_DNA"/>
</dbReference>
<dbReference type="InterPro" id="IPR029058">
    <property type="entry name" value="AB_hydrolase_fold"/>
</dbReference>
<dbReference type="InterPro" id="IPR013094">
    <property type="entry name" value="AB_hydrolase_3"/>
</dbReference>
<protein>
    <submittedName>
        <fullName evidence="3">Alpha/beta hydrolase</fullName>
    </submittedName>
</protein>
<evidence type="ECO:0000313" key="4">
    <source>
        <dbReference type="Proteomes" id="UP000669179"/>
    </source>
</evidence>